<protein>
    <submittedName>
        <fullName evidence="2">Uncharacterized protein</fullName>
    </submittedName>
</protein>
<accession>A0A3P7BNB8</accession>
<organism evidence="2 3">
    <name type="scientific">Schistocephalus solidus</name>
    <name type="common">Tapeworm</name>
    <dbReference type="NCBI Taxonomy" id="70667"/>
    <lineage>
        <taxon>Eukaryota</taxon>
        <taxon>Metazoa</taxon>
        <taxon>Spiralia</taxon>
        <taxon>Lophotrochozoa</taxon>
        <taxon>Platyhelminthes</taxon>
        <taxon>Cestoda</taxon>
        <taxon>Eucestoda</taxon>
        <taxon>Diphyllobothriidea</taxon>
        <taxon>Diphyllobothriidae</taxon>
        <taxon>Schistocephalus</taxon>
    </lineage>
</organism>
<feature type="region of interest" description="Disordered" evidence="1">
    <location>
        <begin position="84"/>
        <end position="108"/>
    </location>
</feature>
<name>A0A3P7BNB8_SCHSO</name>
<proteinExistence type="predicted"/>
<gene>
    <name evidence="2" type="ORF">SSLN_LOCUS1547</name>
</gene>
<keyword evidence="3" id="KW-1185">Reference proteome</keyword>
<feature type="compositionally biased region" description="Low complexity" evidence="1">
    <location>
        <begin position="431"/>
        <end position="448"/>
    </location>
</feature>
<feature type="region of interest" description="Disordered" evidence="1">
    <location>
        <begin position="424"/>
        <end position="448"/>
    </location>
</feature>
<dbReference type="STRING" id="70667.A0A3P7BNB8"/>
<feature type="region of interest" description="Disordered" evidence="1">
    <location>
        <begin position="232"/>
        <end position="270"/>
    </location>
</feature>
<dbReference type="EMBL" id="UYSU01003831">
    <property type="protein sequence ID" value="VDL87932.1"/>
    <property type="molecule type" value="Genomic_DNA"/>
</dbReference>
<evidence type="ECO:0000313" key="3">
    <source>
        <dbReference type="Proteomes" id="UP000275846"/>
    </source>
</evidence>
<feature type="compositionally biased region" description="Low complexity" evidence="1">
    <location>
        <begin position="84"/>
        <end position="101"/>
    </location>
</feature>
<evidence type="ECO:0000256" key="1">
    <source>
        <dbReference type="SAM" id="MobiDB-lite"/>
    </source>
</evidence>
<dbReference type="OrthoDB" id="6279238at2759"/>
<evidence type="ECO:0000313" key="2">
    <source>
        <dbReference type="EMBL" id="VDL87932.1"/>
    </source>
</evidence>
<dbReference type="Proteomes" id="UP000275846">
    <property type="component" value="Unassembled WGS sequence"/>
</dbReference>
<reference evidence="2 3" key="1">
    <citation type="submission" date="2018-11" db="EMBL/GenBank/DDBJ databases">
        <authorList>
            <consortium name="Pathogen Informatics"/>
        </authorList>
    </citation>
    <scope>NUCLEOTIDE SEQUENCE [LARGE SCALE GENOMIC DNA]</scope>
    <source>
        <strain evidence="2 3">NST_G2</strain>
    </source>
</reference>
<sequence length="465" mass="47096">MRAAVDMVLAKIAEDPQSGTCPNISYSHIQGPVASAFPTGSPFAFNPQHIPNVGAASPLRPSDRAAGSSHQLLFQAAQLAAASRGAYPQTGQGRQQQHQPQAFRWDSLKSPTAVDPAAFLRGYASPTSPGDAAPCFYRPAGQNPLTADLSPTYATAAYAPMLSDGQPAPPPQSFFSAAAAVAAATNQLIMQAAAMRNSSSSAGLKDQPMVYDLSAAPRFAYYSPTGAYPSPPTGDASVGRICSSLDSPDTGFGGSASSPPLTQAPPPPQQAFAQQPFYAAVPQQLFPPRNVTPTSPPAGATAAPAIPITRQQNQTPTAAVAYADGHLLGCYPTAVGGYDFFGLFPGNLQSPTQATYLPAPPTLAAVAEQPGSRGVPSTTGEHLHASLRQSGFSEEVATEISGALSTLSIHGILSIGGSESGGCNAGGAGGEAASQQPQPPSEVTSAVTTTAAAAVGLSDPGSIGE</sequence>
<dbReference type="AlphaFoldDB" id="A0A3P7BNB8"/>